<dbReference type="FunFam" id="1.20.1740.10:FF:000001">
    <property type="entry name" value="Amino acid permease"/>
    <property type="match status" value="1"/>
</dbReference>
<dbReference type="Gene3D" id="1.20.1740.10">
    <property type="entry name" value="Amino acid/polyamine transporter I"/>
    <property type="match status" value="1"/>
</dbReference>
<feature type="transmembrane region" description="Helical" evidence="7">
    <location>
        <begin position="428"/>
        <end position="449"/>
    </location>
</feature>
<evidence type="ECO:0000313" key="10">
    <source>
        <dbReference type="Proteomes" id="UP000467700"/>
    </source>
</evidence>
<evidence type="ECO:0000256" key="3">
    <source>
        <dbReference type="ARBA" id="ARBA00022692"/>
    </source>
</evidence>
<feature type="transmembrane region" description="Helical" evidence="7">
    <location>
        <begin position="455"/>
        <end position="475"/>
    </location>
</feature>
<keyword evidence="2" id="KW-0813">Transport</keyword>
<dbReference type="Proteomes" id="UP000467700">
    <property type="component" value="Unassembled WGS sequence"/>
</dbReference>
<evidence type="ECO:0000256" key="6">
    <source>
        <dbReference type="ARBA" id="ARBA00023136"/>
    </source>
</evidence>
<evidence type="ECO:0000256" key="1">
    <source>
        <dbReference type="ARBA" id="ARBA00004141"/>
    </source>
</evidence>
<sequence length="525" mass="58229">MPSVSVRSQDVGDGGTRRGLQERHLSMMALAGMIGTGLFLSSGKALAQAGPLGCVLGFILMGTVTASIAYSSAEMSAFKPVGGGFVRHANIWMDKSTGIAIGWNFWYSMAITMPTEISAATALVNFWTPSLSHAVPISCLWLLIAIINFSPVRVYGEFEFYFAFCKIALIITFIITGIVLDAGGLPGQERIGFRYWQDPYPLFREYIKTGPYGRFLGFWSTLISATFAYGNVQVVAIAGAETRNPRKSIPSALKKTFTRVILFYVVSVFVISLTVPANDERLNAPGDISRSPFVIAFTRVGIKALPSIINAIVFTSAFSSGNACTFLASRTLHGLALDGHAPSVFLKLNRYQVPYVAVTASVVWGGIAYASLNRSAYQAFSWLVSLVTTSGIISWVIIGITYIRFFRALKVQGIQREFLPYKSPFQPYITYYALVMNLLVLIFSGWNAFSPRFDGSLFASNYLNCFIYPVLYFALKMWLKDEIIPLHDIDFESEFTAIKAEEERDDYSHDDFRGTYYNRILNALF</sequence>
<dbReference type="InterPro" id="IPR050524">
    <property type="entry name" value="APC_YAT"/>
</dbReference>
<evidence type="ECO:0000313" key="9">
    <source>
        <dbReference type="EMBL" id="CAA7259215.1"/>
    </source>
</evidence>
<keyword evidence="3 7" id="KW-0812">Transmembrane</keyword>
<dbReference type="Pfam" id="PF00324">
    <property type="entry name" value="AA_permease"/>
    <property type="match status" value="1"/>
</dbReference>
<keyword evidence="5 7" id="KW-1133">Transmembrane helix</keyword>
<dbReference type="InterPro" id="IPR004841">
    <property type="entry name" value="AA-permease/SLC12A_dom"/>
</dbReference>
<feature type="transmembrane region" description="Helical" evidence="7">
    <location>
        <begin position="105"/>
        <end position="127"/>
    </location>
</feature>
<evidence type="ECO:0000256" key="2">
    <source>
        <dbReference type="ARBA" id="ARBA00022448"/>
    </source>
</evidence>
<dbReference type="PANTHER" id="PTHR43341:SF1">
    <property type="entry name" value="GENERAL AMINO-ACID PERMEASE GAP1"/>
    <property type="match status" value="1"/>
</dbReference>
<evidence type="ECO:0000259" key="8">
    <source>
        <dbReference type="Pfam" id="PF00324"/>
    </source>
</evidence>
<feature type="transmembrane region" description="Helical" evidence="7">
    <location>
        <begin position="382"/>
        <end position="407"/>
    </location>
</feature>
<name>A0A8S0VQ97_CYCAE</name>
<dbReference type="AlphaFoldDB" id="A0A8S0VQ97"/>
<dbReference type="GO" id="GO:0015171">
    <property type="term" value="F:amino acid transmembrane transporter activity"/>
    <property type="evidence" value="ECO:0007669"/>
    <property type="project" value="TreeGrafter"/>
</dbReference>
<feature type="transmembrane region" description="Helical" evidence="7">
    <location>
        <begin position="161"/>
        <end position="180"/>
    </location>
</feature>
<feature type="transmembrane region" description="Helical" evidence="7">
    <location>
        <begin position="216"/>
        <end position="239"/>
    </location>
</feature>
<comment type="subcellular location">
    <subcellularLocation>
        <location evidence="1">Membrane</location>
        <topology evidence="1">Multi-pass membrane protein</topology>
    </subcellularLocation>
</comment>
<feature type="transmembrane region" description="Helical" evidence="7">
    <location>
        <begin position="260"/>
        <end position="277"/>
    </location>
</feature>
<dbReference type="PANTHER" id="PTHR43341">
    <property type="entry name" value="AMINO ACID PERMEASE"/>
    <property type="match status" value="1"/>
</dbReference>
<organism evidence="9 10">
    <name type="scientific">Cyclocybe aegerita</name>
    <name type="common">Black poplar mushroom</name>
    <name type="synonym">Agrocybe aegerita</name>
    <dbReference type="NCBI Taxonomy" id="1973307"/>
    <lineage>
        <taxon>Eukaryota</taxon>
        <taxon>Fungi</taxon>
        <taxon>Dikarya</taxon>
        <taxon>Basidiomycota</taxon>
        <taxon>Agaricomycotina</taxon>
        <taxon>Agaricomycetes</taxon>
        <taxon>Agaricomycetidae</taxon>
        <taxon>Agaricales</taxon>
        <taxon>Agaricineae</taxon>
        <taxon>Bolbitiaceae</taxon>
        <taxon>Cyclocybe</taxon>
    </lineage>
</organism>
<dbReference type="OrthoDB" id="10062876at2759"/>
<gene>
    <name evidence="9" type="ORF">AAE3_LOCUS1485</name>
</gene>
<feature type="domain" description="Amino acid permease/ SLC12A" evidence="8">
    <location>
        <begin position="24"/>
        <end position="482"/>
    </location>
</feature>
<feature type="transmembrane region" description="Helical" evidence="7">
    <location>
        <begin position="133"/>
        <end position="149"/>
    </location>
</feature>
<keyword evidence="6 7" id="KW-0472">Membrane</keyword>
<reference evidence="9 10" key="1">
    <citation type="submission" date="2020-01" db="EMBL/GenBank/DDBJ databases">
        <authorList>
            <person name="Gupta K D."/>
        </authorList>
    </citation>
    <scope>NUCLEOTIDE SEQUENCE [LARGE SCALE GENOMIC DNA]</scope>
</reference>
<proteinExistence type="predicted"/>
<evidence type="ECO:0000256" key="4">
    <source>
        <dbReference type="ARBA" id="ARBA00022970"/>
    </source>
</evidence>
<dbReference type="PIRSF" id="PIRSF006060">
    <property type="entry name" value="AA_transporter"/>
    <property type="match status" value="1"/>
</dbReference>
<comment type="caution">
    <text evidence="9">The sequence shown here is derived from an EMBL/GenBank/DDBJ whole genome shotgun (WGS) entry which is preliminary data.</text>
</comment>
<protein>
    <recommendedName>
        <fullName evidence="8">Amino acid permease/ SLC12A domain-containing protein</fullName>
    </recommendedName>
</protein>
<dbReference type="EMBL" id="CACVBS010000013">
    <property type="protein sequence ID" value="CAA7259215.1"/>
    <property type="molecule type" value="Genomic_DNA"/>
</dbReference>
<accession>A0A8S0VQ97</accession>
<keyword evidence="4" id="KW-0029">Amino-acid transport</keyword>
<dbReference type="GO" id="GO:0016020">
    <property type="term" value="C:membrane"/>
    <property type="evidence" value="ECO:0007669"/>
    <property type="project" value="UniProtKB-SubCell"/>
</dbReference>
<feature type="transmembrane region" description="Helical" evidence="7">
    <location>
        <begin position="353"/>
        <end position="370"/>
    </location>
</feature>
<evidence type="ECO:0000256" key="5">
    <source>
        <dbReference type="ARBA" id="ARBA00022989"/>
    </source>
</evidence>
<keyword evidence="10" id="KW-1185">Reference proteome</keyword>
<feature type="transmembrane region" description="Helical" evidence="7">
    <location>
        <begin position="49"/>
        <end position="70"/>
    </location>
</feature>
<evidence type="ECO:0000256" key="7">
    <source>
        <dbReference type="SAM" id="Phobius"/>
    </source>
</evidence>